<accession>A0AAD6XZD8</accession>
<feature type="region of interest" description="Disordered" evidence="1">
    <location>
        <begin position="21"/>
        <end position="46"/>
    </location>
</feature>
<gene>
    <name evidence="2" type="ORF">GGX14DRAFT_588145</name>
</gene>
<organism evidence="2 3">
    <name type="scientific">Mycena pura</name>
    <dbReference type="NCBI Taxonomy" id="153505"/>
    <lineage>
        <taxon>Eukaryota</taxon>
        <taxon>Fungi</taxon>
        <taxon>Dikarya</taxon>
        <taxon>Basidiomycota</taxon>
        <taxon>Agaricomycotina</taxon>
        <taxon>Agaricomycetes</taxon>
        <taxon>Agaricomycetidae</taxon>
        <taxon>Agaricales</taxon>
        <taxon>Marasmiineae</taxon>
        <taxon>Mycenaceae</taxon>
        <taxon>Mycena</taxon>
    </lineage>
</organism>
<keyword evidence="3" id="KW-1185">Reference proteome</keyword>
<protein>
    <submittedName>
        <fullName evidence="2">Uncharacterized protein</fullName>
    </submittedName>
</protein>
<evidence type="ECO:0000313" key="3">
    <source>
        <dbReference type="Proteomes" id="UP001219525"/>
    </source>
</evidence>
<dbReference type="AlphaFoldDB" id="A0AAD6XZD8"/>
<dbReference type="Proteomes" id="UP001219525">
    <property type="component" value="Unassembled WGS sequence"/>
</dbReference>
<evidence type="ECO:0000256" key="1">
    <source>
        <dbReference type="SAM" id="MobiDB-lite"/>
    </source>
</evidence>
<dbReference type="EMBL" id="JARJCW010000105">
    <property type="protein sequence ID" value="KAJ7193751.1"/>
    <property type="molecule type" value="Genomic_DNA"/>
</dbReference>
<reference evidence="2" key="1">
    <citation type="submission" date="2023-03" db="EMBL/GenBank/DDBJ databases">
        <title>Massive genome expansion in bonnet fungi (Mycena s.s.) driven by repeated elements and novel gene families across ecological guilds.</title>
        <authorList>
            <consortium name="Lawrence Berkeley National Laboratory"/>
            <person name="Harder C.B."/>
            <person name="Miyauchi S."/>
            <person name="Viragh M."/>
            <person name="Kuo A."/>
            <person name="Thoen E."/>
            <person name="Andreopoulos B."/>
            <person name="Lu D."/>
            <person name="Skrede I."/>
            <person name="Drula E."/>
            <person name="Henrissat B."/>
            <person name="Morin E."/>
            <person name="Kohler A."/>
            <person name="Barry K."/>
            <person name="LaButti K."/>
            <person name="Morin E."/>
            <person name="Salamov A."/>
            <person name="Lipzen A."/>
            <person name="Mereny Z."/>
            <person name="Hegedus B."/>
            <person name="Baldrian P."/>
            <person name="Stursova M."/>
            <person name="Weitz H."/>
            <person name="Taylor A."/>
            <person name="Grigoriev I.V."/>
            <person name="Nagy L.G."/>
            <person name="Martin F."/>
            <person name="Kauserud H."/>
        </authorList>
    </citation>
    <scope>NUCLEOTIDE SEQUENCE</scope>
    <source>
        <strain evidence="2">9144</strain>
    </source>
</reference>
<comment type="caution">
    <text evidence="2">The sequence shown here is derived from an EMBL/GenBank/DDBJ whole genome shotgun (WGS) entry which is preliminary data.</text>
</comment>
<evidence type="ECO:0000313" key="2">
    <source>
        <dbReference type="EMBL" id="KAJ7193751.1"/>
    </source>
</evidence>
<name>A0AAD6XZD8_9AGAR</name>
<proteinExistence type="predicted"/>
<sequence>MRVPWAAGNARCERVWRGADVNNGRRHSSPRGRTAGMRAKSSGQRATSVKELQRRGGRALPVVADVTRLWMCAVGAGAGAAGSKQRKAGSGGRGQWAAGSARATGVWRAARCKIQANVEDYKQDSSFGIYGSRVLLVLPAATELLCLSSVAAGSSCRELGSRQYQGTCLPGYRHYLSSGTRRSQAIGAGSDSLMLAEPVTVIQLGRGNATSKKNPGATCNVITDTRVLHANIQRFKQHGMNWSCDHECRGNANGRQKKSRCRYFTKNYHI</sequence>